<name>A0ACD4WRB5_STRVN</name>
<reference evidence="1" key="1">
    <citation type="submission" date="2023-10" db="EMBL/GenBank/DDBJ databases">
        <title>The genome sequence of Streptomyces violaceoruber CGMCC 4.1801.</title>
        <authorList>
            <person name="Mo P."/>
        </authorList>
    </citation>
    <scope>NUCLEOTIDE SEQUENCE</scope>
    <source>
        <strain evidence="1">CGMCC 4.1801</strain>
    </source>
</reference>
<evidence type="ECO:0000313" key="2">
    <source>
        <dbReference type="Proteomes" id="UP001303608"/>
    </source>
</evidence>
<dbReference type="EMBL" id="CP137734">
    <property type="protein sequence ID" value="WOZ00090.1"/>
    <property type="molecule type" value="Genomic_DNA"/>
</dbReference>
<organism evidence="1 2">
    <name type="scientific">Streptomyces violaceoruber</name>
    <dbReference type="NCBI Taxonomy" id="1935"/>
    <lineage>
        <taxon>Bacteria</taxon>
        <taxon>Bacillati</taxon>
        <taxon>Actinomycetota</taxon>
        <taxon>Actinomycetes</taxon>
        <taxon>Kitasatosporales</taxon>
        <taxon>Streptomycetaceae</taxon>
        <taxon>Streptomyces</taxon>
        <taxon>Streptomyces violaceoruber group</taxon>
    </lineage>
</organism>
<gene>
    <name evidence="1" type="ORF">R2E43_22605</name>
</gene>
<sequence length="66" mass="7316">MTSCFFALCRDRSRSYRRSAGPLQVREWTCTACGTVHDRDHNAAINVKQAAGLAASEARCTANEPW</sequence>
<accession>A0ACD4WRB5</accession>
<evidence type="ECO:0000313" key="1">
    <source>
        <dbReference type="EMBL" id="WOZ00090.1"/>
    </source>
</evidence>
<protein>
    <submittedName>
        <fullName evidence="1">Zinc ribbon domain-containing protein</fullName>
    </submittedName>
</protein>
<proteinExistence type="predicted"/>
<dbReference type="Proteomes" id="UP001303608">
    <property type="component" value="Chromosome"/>
</dbReference>
<keyword evidence="2" id="KW-1185">Reference proteome</keyword>